<dbReference type="EMBL" id="JANVFT010000009">
    <property type="protein sequence ID" value="KAJ4499828.1"/>
    <property type="molecule type" value="Genomic_DNA"/>
</dbReference>
<feature type="compositionally biased region" description="Basic and acidic residues" evidence="1">
    <location>
        <begin position="182"/>
        <end position="194"/>
    </location>
</feature>
<feature type="compositionally biased region" description="Polar residues" evidence="1">
    <location>
        <begin position="68"/>
        <end position="78"/>
    </location>
</feature>
<evidence type="ECO:0000313" key="4">
    <source>
        <dbReference type="Proteomes" id="UP001150217"/>
    </source>
</evidence>
<feature type="region of interest" description="Disordered" evidence="1">
    <location>
        <begin position="301"/>
        <end position="352"/>
    </location>
</feature>
<proteinExistence type="predicted"/>
<reference evidence="3" key="1">
    <citation type="submission" date="2022-08" db="EMBL/GenBank/DDBJ databases">
        <title>A Global Phylogenomic Analysis of the Shiitake Genus Lentinula.</title>
        <authorList>
            <consortium name="DOE Joint Genome Institute"/>
            <person name="Sierra-Patev S."/>
            <person name="Min B."/>
            <person name="Naranjo-Ortiz M."/>
            <person name="Looney B."/>
            <person name="Konkel Z."/>
            <person name="Slot J.C."/>
            <person name="Sakamoto Y."/>
            <person name="Steenwyk J.L."/>
            <person name="Rokas A."/>
            <person name="Carro J."/>
            <person name="Camarero S."/>
            <person name="Ferreira P."/>
            <person name="Molpeceres G."/>
            <person name="Ruiz-Duenas F.J."/>
            <person name="Serrano A."/>
            <person name="Henrissat B."/>
            <person name="Drula E."/>
            <person name="Hughes K.W."/>
            <person name="Mata J.L."/>
            <person name="Ishikawa N.K."/>
            <person name="Vargas-Isla R."/>
            <person name="Ushijima S."/>
            <person name="Smith C.A."/>
            <person name="Ahrendt S."/>
            <person name="Andreopoulos W."/>
            <person name="He G."/>
            <person name="Labutti K."/>
            <person name="Lipzen A."/>
            <person name="Ng V."/>
            <person name="Riley R."/>
            <person name="Sandor L."/>
            <person name="Barry K."/>
            <person name="Martinez A.T."/>
            <person name="Xiao Y."/>
            <person name="Gibbons J.G."/>
            <person name="Terashima K."/>
            <person name="Grigoriev I.V."/>
            <person name="Hibbett D.S."/>
        </authorList>
    </citation>
    <scope>NUCLEOTIDE SEQUENCE</scope>
    <source>
        <strain evidence="3">RHP3577 ss4</strain>
    </source>
</reference>
<organism evidence="3 4">
    <name type="scientific">Lentinula lateritia</name>
    <dbReference type="NCBI Taxonomy" id="40482"/>
    <lineage>
        <taxon>Eukaryota</taxon>
        <taxon>Fungi</taxon>
        <taxon>Dikarya</taxon>
        <taxon>Basidiomycota</taxon>
        <taxon>Agaricomycotina</taxon>
        <taxon>Agaricomycetes</taxon>
        <taxon>Agaricomycetidae</taxon>
        <taxon>Agaricales</taxon>
        <taxon>Marasmiineae</taxon>
        <taxon>Omphalotaceae</taxon>
        <taxon>Lentinula</taxon>
    </lineage>
</organism>
<sequence length="374" mass="40242">MHPRLSFLLLCVSTVTHIAAAYRPYRPHDSSDLAQPHRVPRSFKSDNKREIPSPQTSSHVNASIRAVSESTVSSSHPTQIPPCASDCSPVAVFADAPPSARQAMDAPGSLEVAVDTLKSQPVPRYANTTITPPVPSLAVRQIHNADYGSSNAPSSSSDSNSTEQAQPSSSASHPSATGSADSSKKREETTEHVRTGPPAARAAAIRRLEISDLAPGFDKNNTNTTSGTNFIETTSSRRFPRASALRRMGIFDTPSRTENGTTSSSSNSTSTKSEDFFPNRVSKVAAMKRINILGFMFGFKNRTSSSTSTKPEDSFPTKDNSTSAGTNHASDNTTSSNNDFANSSPNQPERRLAFVFVDEDGSRFTKVERCNRKN</sequence>
<name>A0ABQ8VTX5_9AGAR</name>
<evidence type="ECO:0000256" key="1">
    <source>
        <dbReference type="SAM" id="MobiDB-lite"/>
    </source>
</evidence>
<keyword evidence="2" id="KW-0732">Signal</keyword>
<gene>
    <name evidence="3" type="ORF">C8R41DRAFT_813862</name>
</gene>
<feature type="compositionally biased region" description="Polar residues" evidence="1">
    <location>
        <begin position="317"/>
        <end position="347"/>
    </location>
</feature>
<feature type="region of interest" description="Disordered" evidence="1">
    <location>
        <begin position="26"/>
        <end position="80"/>
    </location>
</feature>
<protein>
    <submittedName>
        <fullName evidence="3">Uncharacterized protein</fullName>
    </submittedName>
</protein>
<feature type="chain" id="PRO_5046222064" evidence="2">
    <location>
        <begin position="22"/>
        <end position="374"/>
    </location>
</feature>
<feature type="compositionally biased region" description="Polar residues" evidence="1">
    <location>
        <begin position="219"/>
        <end position="237"/>
    </location>
</feature>
<feature type="compositionally biased region" description="Low complexity" evidence="1">
    <location>
        <begin position="261"/>
        <end position="271"/>
    </location>
</feature>
<feature type="region of interest" description="Disordered" evidence="1">
    <location>
        <begin position="214"/>
        <end position="275"/>
    </location>
</feature>
<feature type="region of interest" description="Disordered" evidence="1">
    <location>
        <begin position="146"/>
        <end position="201"/>
    </location>
</feature>
<evidence type="ECO:0000256" key="2">
    <source>
        <dbReference type="SAM" id="SignalP"/>
    </source>
</evidence>
<comment type="caution">
    <text evidence="3">The sequence shown here is derived from an EMBL/GenBank/DDBJ whole genome shotgun (WGS) entry which is preliminary data.</text>
</comment>
<keyword evidence="4" id="KW-1185">Reference proteome</keyword>
<feature type="compositionally biased region" description="Low complexity" evidence="1">
    <location>
        <begin position="149"/>
        <end position="180"/>
    </location>
</feature>
<evidence type="ECO:0000313" key="3">
    <source>
        <dbReference type="EMBL" id="KAJ4499828.1"/>
    </source>
</evidence>
<feature type="signal peptide" evidence="2">
    <location>
        <begin position="1"/>
        <end position="21"/>
    </location>
</feature>
<accession>A0ABQ8VTX5</accession>
<dbReference type="Proteomes" id="UP001150217">
    <property type="component" value="Unassembled WGS sequence"/>
</dbReference>